<dbReference type="Pfam" id="PF00595">
    <property type="entry name" value="PDZ"/>
    <property type="match status" value="1"/>
</dbReference>
<feature type="non-terminal residue" evidence="2">
    <location>
        <position position="1"/>
    </location>
</feature>
<dbReference type="SUPFAM" id="SSF50156">
    <property type="entry name" value="PDZ domain-like"/>
    <property type="match status" value="1"/>
</dbReference>
<organism evidence="2">
    <name type="scientific">Schistosoma japonicum</name>
    <name type="common">Blood fluke</name>
    <dbReference type="NCBI Taxonomy" id="6182"/>
    <lineage>
        <taxon>Eukaryota</taxon>
        <taxon>Metazoa</taxon>
        <taxon>Spiralia</taxon>
        <taxon>Lophotrochozoa</taxon>
        <taxon>Platyhelminthes</taxon>
        <taxon>Trematoda</taxon>
        <taxon>Digenea</taxon>
        <taxon>Strigeidida</taxon>
        <taxon>Schistosomatoidea</taxon>
        <taxon>Schistosomatidae</taxon>
        <taxon>Schistosoma</taxon>
    </lineage>
</organism>
<dbReference type="EMBL" id="AY810162">
    <property type="protein sequence ID" value="AAX26051.2"/>
    <property type="molecule type" value="mRNA"/>
</dbReference>
<dbReference type="AlphaFoldDB" id="Q5C2S4"/>
<evidence type="ECO:0000313" key="2">
    <source>
        <dbReference type="EMBL" id="AAX26051.2"/>
    </source>
</evidence>
<dbReference type="InterPro" id="IPR001478">
    <property type="entry name" value="PDZ"/>
</dbReference>
<feature type="domain" description="PDZ" evidence="1">
    <location>
        <begin position="110"/>
        <end position="201"/>
    </location>
</feature>
<dbReference type="PANTHER" id="PTHR19964:SF92">
    <property type="entry name" value="PATJ HOMOLOG"/>
    <property type="match status" value="1"/>
</dbReference>
<accession>Q5C2S4</accession>
<protein>
    <submittedName>
        <fullName evidence="2">SJCHGC07921 protein</fullName>
    </submittedName>
</protein>
<dbReference type="PROSITE" id="PS50106">
    <property type="entry name" value="PDZ"/>
    <property type="match status" value="1"/>
</dbReference>
<sequence>SCKQLGQFDADDIEEMNHYPPLEISISSQNSSQTDVDQADTNLPSRIIGDDFIDNTFKCNRRLNYQHFKSSCSIPSSFNEFVTGNISQKDSSIRVKNDKNKDNDETEIHIVHLTKPKDQGLGLIIVGYIYNSLYDENTYNNGIFVQNVIPNSISDNCQSIQVNDQIIQVNEISLIGLDNVQAVSILKKSDADITLKLKRYLHGFLYEELQKSGISVKYDDSMY</sequence>
<dbReference type="InterPro" id="IPR051342">
    <property type="entry name" value="PDZ_scaffold"/>
</dbReference>
<dbReference type="SMART" id="SM00228">
    <property type="entry name" value="PDZ"/>
    <property type="match status" value="1"/>
</dbReference>
<dbReference type="InterPro" id="IPR036034">
    <property type="entry name" value="PDZ_sf"/>
</dbReference>
<reference evidence="2" key="1">
    <citation type="journal article" date="2006" name="PLoS Pathog.">
        <title>New perspectives on host-parasite interplay by comparative transcriptomic and proteomic analyses of Schistosoma japonicum.</title>
        <authorList>
            <person name="Liu F."/>
            <person name="Lu J."/>
            <person name="Hu W."/>
            <person name="Wang S.Y."/>
            <person name="Cui S.J."/>
            <person name="Chi M."/>
            <person name="Yan Q."/>
            <person name="Wang X.R."/>
            <person name="Song H.D."/>
            <person name="Xu X.N."/>
            <person name="Wang J.J."/>
            <person name="Zhang X.L."/>
            <person name="Zhang X."/>
            <person name="Wang Z.Q."/>
            <person name="Xue C.L."/>
            <person name="Brindley P.J."/>
            <person name="McManus D.P."/>
            <person name="Yang P.Y."/>
            <person name="Feng Z."/>
            <person name="Chen Z."/>
            <person name="Han Z.G."/>
        </authorList>
    </citation>
    <scope>NUCLEOTIDE SEQUENCE</scope>
</reference>
<dbReference type="Gene3D" id="2.30.42.10">
    <property type="match status" value="1"/>
</dbReference>
<dbReference type="PANTHER" id="PTHR19964">
    <property type="entry name" value="MULTIPLE PDZ DOMAIN PROTEIN"/>
    <property type="match status" value="1"/>
</dbReference>
<evidence type="ECO:0000259" key="1">
    <source>
        <dbReference type="PROSITE" id="PS50106"/>
    </source>
</evidence>
<proteinExistence type="evidence at transcript level"/>
<name>Q5C2S4_SCHJA</name>